<keyword evidence="1" id="KW-0812">Transmembrane</keyword>
<sequence>MKVIKYYDSELFGIHNYIGIIIAFSYGIVLLPFLFVLN</sequence>
<keyword evidence="1" id="KW-0472">Membrane</keyword>
<evidence type="ECO:0000313" key="2">
    <source>
        <dbReference type="EMBL" id="EDK88884.1"/>
    </source>
</evidence>
<dbReference type="HOGENOM" id="CLU_3328246_0_0_0"/>
<reference evidence="2" key="1">
    <citation type="submission" date="2006-07" db="EMBL/GenBank/DDBJ databases">
        <authorList>
            <person name="Qin X."/>
            <person name="Weinstock G.M."/>
        </authorList>
    </citation>
    <scope>NUCLEOTIDE SEQUENCE [LARGE SCALE GENOMIC DNA]</scope>
    <source>
        <strain evidence="2">ATCC 10953</strain>
    </source>
</reference>
<organism evidence="2">
    <name type="scientific">Fusobacterium polymorphum ATCC 10953</name>
    <dbReference type="NCBI Taxonomy" id="393480"/>
    <lineage>
        <taxon>Bacteria</taxon>
        <taxon>Fusobacteriati</taxon>
        <taxon>Fusobacteriota</taxon>
        <taxon>Fusobacteriia</taxon>
        <taxon>Fusobacteriales</taxon>
        <taxon>Fusobacteriaceae</taxon>
        <taxon>Fusobacterium</taxon>
    </lineage>
</organism>
<keyword evidence="1" id="KW-1133">Transmembrane helix</keyword>
<dbReference type="EMBL" id="CM000440">
    <property type="protein sequence ID" value="EDK88884.1"/>
    <property type="molecule type" value="Genomic_DNA"/>
</dbReference>
<gene>
    <name evidence="2" type="ORF">FNP_1097</name>
</gene>
<proteinExistence type="predicted"/>
<name>A5TVF9_FUSNP</name>
<dbReference type="Proteomes" id="UP000001921">
    <property type="component" value="Chromosome"/>
</dbReference>
<accession>A5TVF9</accession>
<feature type="transmembrane region" description="Helical" evidence="1">
    <location>
        <begin position="17"/>
        <end position="37"/>
    </location>
</feature>
<reference evidence="2" key="2">
    <citation type="submission" date="2007-05" db="EMBL/GenBank/DDBJ databases">
        <title>Genome sequence of Fusobacterium nucleatum subspecies polymorphum - a genetically tractable Fusobacterium.</title>
        <authorList>
            <person name="Karpathy S.E."/>
            <person name="Xiang Q."/>
            <person name="Gioia J."/>
            <person name="Jiang H."/>
            <person name="Liu Y."/>
            <person name="Petrosino J.F."/>
            <person name="Yerrapragada S."/>
            <person name="Fox G.E."/>
            <person name="Kinder Haake S."/>
            <person name="Weinstock G.M."/>
            <person name="Highlander S.K."/>
        </authorList>
    </citation>
    <scope>NUCLEOTIDE SEQUENCE [LARGE SCALE GENOMIC DNA]</scope>
    <source>
        <strain evidence="2">ATCC 10953</strain>
    </source>
</reference>
<evidence type="ECO:0000256" key="1">
    <source>
        <dbReference type="SAM" id="Phobius"/>
    </source>
</evidence>
<protein>
    <submittedName>
        <fullName evidence="2">Uncharacterized protein</fullName>
    </submittedName>
</protein>
<dbReference type="AlphaFoldDB" id="A5TVF9"/>